<feature type="transmembrane region" description="Helical" evidence="7">
    <location>
        <begin position="178"/>
        <end position="199"/>
    </location>
</feature>
<evidence type="ECO:0000256" key="7">
    <source>
        <dbReference type="RuleBase" id="RU363032"/>
    </source>
</evidence>
<evidence type="ECO:0000256" key="3">
    <source>
        <dbReference type="ARBA" id="ARBA00022475"/>
    </source>
</evidence>
<sequence length="268" mass="29251">MAVTKPKKKAVQTSAWKRIHPNVMVLISLIVGVVFWALISLIPTVGNIVSNPWTIMKTFVDELTSGRLGANIFASIFRVLSGFLLGLVVAIPVAFLMAWYRPVRGLIEPWIQFFRTVPPIALIPLVIVAFGVGEGAKISVIFVATFLVMVISIYQGVRNVDPTLIKAARVLGATDKDIFLEVVVPAAFPYILVGVRLGLASAWTTLVAAELTGASKGLGNMIMEAGLYFRMDIIILGIIIIGIIGFAMDKGVLYLERRLTGWQELRKS</sequence>
<dbReference type="CDD" id="cd06261">
    <property type="entry name" value="TM_PBP2"/>
    <property type="match status" value="1"/>
</dbReference>
<accession>A0ABR5AHB1</accession>
<evidence type="ECO:0000313" key="10">
    <source>
        <dbReference type="Proteomes" id="UP000031967"/>
    </source>
</evidence>
<evidence type="ECO:0000256" key="1">
    <source>
        <dbReference type="ARBA" id="ARBA00004651"/>
    </source>
</evidence>
<evidence type="ECO:0000256" key="4">
    <source>
        <dbReference type="ARBA" id="ARBA00022692"/>
    </source>
</evidence>
<feature type="transmembrane region" description="Helical" evidence="7">
    <location>
        <begin position="138"/>
        <end position="157"/>
    </location>
</feature>
<feature type="domain" description="ABC transmembrane type-1" evidence="8">
    <location>
        <begin position="72"/>
        <end position="252"/>
    </location>
</feature>
<feature type="transmembrane region" description="Helical" evidence="7">
    <location>
        <begin position="21"/>
        <end position="42"/>
    </location>
</feature>
<dbReference type="Gene3D" id="1.10.3720.10">
    <property type="entry name" value="MetI-like"/>
    <property type="match status" value="1"/>
</dbReference>
<keyword evidence="2 7" id="KW-0813">Transport</keyword>
<dbReference type="Proteomes" id="UP000031967">
    <property type="component" value="Unassembled WGS sequence"/>
</dbReference>
<dbReference type="Pfam" id="PF00528">
    <property type="entry name" value="BPD_transp_1"/>
    <property type="match status" value="1"/>
</dbReference>
<comment type="subcellular location">
    <subcellularLocation>
        <location evidence="1 7">Cell membrane</location>
        <topology evidence="1 7">Multi-pass membrane protein</topology>
    </subcellularLocation>
</comment>
<keyword evidence="6 7" id="KW-0472">Membrane</keyword>
<evidence type="ECO:0000256" key="2">
    <source>
        <dbReference type="ARBA" id="ARBA00022448"/>
    </source>
</evidence>
<dbReference type="InterPro" id="IPR000515">
    <property type="entry name" value="MetI-like"/>
</dbReference>
<keyword evidence="5 7" id="KW-1133">Transmembrane helix</keyword>
<dbReference type="PROSITE" id="PS50928">
    <property type="entry name" value="ABC_TM1"/>
    <property type="match status" value="1"/>
</dbReference>
<keyword evidence="3" id="KW-1003">Cell membrane</keyword>
<organism evidence="9 10">
    <name type="scientific">Gordoniibacillus kamchatkensis</name>
    <dbReference type="NCBI Taxonomy" id="1590651"/>
    <lineage>
        <taxon>Bacteria</taxon>
        <taxon>Bacillati</taxon>
        <taxon>Bacillota</taxon>
        <taxon>Bacilli</taxon>
        <taxon>Bacillales</taxon>
        <taxon>Paenibacillaceae</taxon>
        <taxon>Gordoniibacillus</taxon>
    </lineage>
</organism>
<comment type="caution">
    <text evidence="9">The sequence shown here is derived from an EMBL/GenBank/DDBJ whole genome shotgun (WGS) entry which is preliminary data.</text>
</comment>
<feature type="transmembrane region" description="Helical" evidence="7">
    <location>
        <begin position="227"/>
        <end position="248"/>
    </location>
</feature>
<protein>
    <submittedName>
        <fullName evidence="9">Nitrate ABC transporter permease</fullName>
    </submittedName>
</protein>
<comment type="similarity">
    <text evidence="7">Belongs to the binding-protein-dependent transport system permease family.</text>
</comment>
<dbReference type="EMBL" id="JXAK01000022">
    <property type="protein sequence ID" value="KIL40397.1"/>
    <property type="molecule type" value="Genomic_DNA"/>
</dbReference>
<dbReference type="PANTHER" id="PTHR30151:SF0">
    <property type="entry name" value="ABC TRANSPORTER PERMEASE PROTEIN MJ0413-RELATED"/>
    <property type="match status" value="1"/>
</dbReference>
<keyword evidence="4 7" id="KW-0812">Transmembrane</keyword>
<reference evidence="9 10" key="1">
    <citation type="submission" date="2014-12" db="EMBL/GenBank/DDBJ databases">
        <title>Draft genome sequence of Paenibacillus kamchatkensis strain B-2647.</title>
        <authorList>
            <person name="Karlyshev A.V."/>
            <person name="Kudryashova E.B."/>
        </authorList>
    </citation>
    <scope>NUCLEOTIDE SEQUENCE [LARGE SCALE GENOMIC DNA]</scope>
    <source>
        <strain evidence="9 10">VKM B-2647</strain>
    </source>
</reference>
<name>A0ABR5AHB1_9BACL</name>
<evidence type="ECO:0000256" key="6">
    <source>
        <dbReference type="ARBA" id="ARBA00023136"/>
    </source>
</evidence>
<evidence type="ECO:0000256" key="5">
    <source>
        <dbReference type="ARBA" id="ARBA00022989"/>
    </source>
</evidence>
<feature type="transmembrane region" description="Helical" evidence="7">
    <location>
        <begin position="112"/>
        <end position="132"/>
    </location>
</feature>
<evidence type="ECO:0000313" key="9">
    <source>
        <dbReference type="EMBL" id="KIL40397.1"/>
    </source>
</evidence>
<gene>
    <name evidence="9" type="ORF">SD70_14160</name>
</gene>
<proteinExistence type="inferred from homology"/>
<dbReference type="SUPFAM" id="SSF161098">
    <property type="entry name" value="MetI-like"/>
    <property type="match status" value="1"/>
</dbReference>
<keyword evidence="10" id="KW-1185">Reference proteome</keyword>
<dbReference type="PANTHER" id="PTHR30151">
    <property type="entry name" value="ALKANE SULFONATE ABC TRANSPORTER-RELATED, MEMBRANE SUBUNIT"/>
    <property type="match status" value="1"/>
</dbReference>
<evidence type="ECO:0000259" key="8">
    <source>
        <dbReference type="PROSITE" id="PS50928"/>
    </source>
</evidence>
<feature type="transmembrane region" description="Helical" evidence="7">
    <location>
        <begin position="72"/>
        <end position="100"/>
    </location>
</feature>
<dbReference type="InterPro" id="IPR035906">
    <property type="entry name" value="MetI-like_sf"/>
</dbReference>